<dbReference type="CDD" id="cd00077">
    <property type="entry name" value="HDc"/>
    <property type="match status" value="1"/>
</dbReference>
<evidence type="ECO:0000256" key="1">
    <source>
        <dbReference type="SAM" id="MobiDB-lite"/>
    </source>
</evidence>
<dbReference type="Pfam" id="PF01966">
    <property type="entry name" value="HD"/>
    <property type="match status" value="1"/>
</dbReference>
<dbReference type="SUPFAM" id="SSF109604">
    <property type="entry name" value="HD-domain/PDEase-like"/>
    <property type="match status" value="1"/>
</dbReference>
<sequence length="247" mass="26611">MAHDVFPRSARAEGDFAHLCRLARPHYTHDDPAHDWPHIERVLAWAERIGRAEGAQVAVLRAAVVLHDLVNLPKDHPQRLQASQMCAAAAAPLLRQAGYDPALIPAIQAAIVEHSYSLGRPPSSLEAAILQDADRLDALGAVGLMRAVSTGARMARRFYDPADPFAHDRPLDQRRQTIDHVFTKLLRLPDQMNTATARAEAETRAAFLRVFVDQLAGEVAPAHPGPQAPTHDTGTGGAGGTRPAGSG</sequence>
<dbReference type="InterPro" id="IPR006674">
    <property type="entry name" value="HD_domain"/>
</dbReference>
<dbReference type="EMBL" id="SLXO01000015">
    <property type="protein sequence ID" value="TCP30163.1"/>
    <property type="molecule type" value="Genomic_DNA"/>
</dbReference>
<feature type="domain" description="HD/PDEase" evidence="2">
    <location>
        <begin position="31"/>
        <end position="148"/>
    </location>
</feature>
<dbReference type="OrthoDB" id="9797344at2"/>
<evidence type="ECO:0000313" key="3">
    <source>
        <dbReference type="EMBL" id="TCP30163.1"/>
    </source>
</evidence>
<feature type="compositionally biased region" description="Gly residues" evidence="1">
    <location>
        <begin position="234"/>
        <end position="247"/>
    </location>
</feature>
<dbReference type="AlphaFoldDB" id="A0A4R2P5T0"/>
<name>A0A4R2P5T0_RHOSA</name>
<dbReference type="Proteomes" id="UP000295399">
    <property type="component" value="Unassembled WGS sequence"/>
</dbReference>
<dbReference type="PANTHER" id="PTHR33594:SF1">
    <property type="entry name" value="HD_PDEASE DOMAIN-CONTAINING PROTEIN"/>
    <property type="match status" value="1"/>
</dbReference>
<protein>
    <recommendedName>
        <fullName evidence="2">HD/PDEase domain-containing protein</fullName>
    </recommendedName>
</protein>
<gene>
    <name evidence="3" type="ORF">EV659_11518</name>
</gene>
<evidence type="ECO:0000313" key="4">
    <source>
        <dbReference type="Proteomes" id="UP000295399"/>
    </source>
</evidence>
<dbReference type="FunCoup" id="A0A4R2P5T0">
    <property type="interactions" value="101"/>
</dbReference>
<dbReference type="InParanoid" id="A0A4R2P5T0"/>
<dbReference type="SMART" id="SM00471">
    <property type="entry name" value="HDc"/>
    <property type="match status" value="1"/>
</dbReference>
<accession>A0A4R2P5T0</accession>
<proteinExistence type="predicted"/>
<feature type="region of interest" description="Disordered" evidence="1">
    <location>
        <begin position="219"/>
        <end position="247"/>
    </location>
</feature>
<dbReference type="RefSeq" id="WP_132709532.1">
    <property type="nucleotide sequence ID" value="NZ_JACIGF010000015.1"/>
</dbReference>
<dbReference type="InterPro" id="IPR003607">
    <property type="entry name" value="HD/PDEase_dom"/>
</dbReference>
<reference evidence="3 4" key="1">
    <citation type="submission" date="2019-03" db="EMBL/GenBank/DDBJ databases">
        <title>Genomic Encyclopedia of Type Strains, Phase IV (KMG-IV): sequencing the most valuable type-strain genomes for metagenomic binning, comparative biology and taxonomic classification.</title>
        <authorList>
            <person name="Goeker M."/>
        </authorList>
    </citation>
    <scope>NUCLEOTIDE SEQUENCE [LARGE SCALE GENOMIC DNA]</scope>
    <source>
        <strain evidence="3 4">DSM 2132</strain>
    </source>
</reference>
<comment type="caution">
    <text evidence="3">The sequence shown here is derived from an EMBL/GenBank/DDBJ whole genome shotgun (WGS) entry which is preliminary data.</text>
</comment>
<evidence type="ECO:0000259" key="2">
    <source>
        <dbReference type="SMART" id="SM00471"/>
    </source>
</evidence>
<keyword evidence="4" id="KW-1185">Reference proteome</keyword>
<organism evidence="3 4">
    <name type="scientific">Rhodothalassium salexigens DSM 2132</name>
    <dbReference type="NCBI Taxonomy" id="1188247"/>
    <lineage>
        <taxon>Bacteria</taxon>
        <taxon>Pseudomonadati</taxon>
        <taxon>Pseudomonadota</taxon>
        <taxon>Alphaproteobacteria</taxon>
        <taxon>Rhodothalassiales</taxon>
        <taxon>Rhodothalassiaceae</taxon>
        <taxon>Rhodothalassium</taxon>
    </lineage>
</organism>
<dbReference type="Gene3D" id="1.10.3210.50">
    <property type="match status" value="1"/>
</dbReference>
<dbReference type="PANTHER" id="PTHR33594">
    <property type="entry name" value="SUPERFAMILY HYDROLASE, PUTATIVE (AFU_ORTHOLOGUE AFUA_1G03035)-RELATED"/>
    <property type="match status" value="1"/>
</dbReference>